<evidence type="ECO:0000256" key="3">
    <source>
        <dbReference type="ARBA" id="ARBA00022737"/>
    </source>
</evidence>
<dbReference type="eggNOG" id="KOG0273">
    <property type="taxonomic scope" value="Eukaryota"/>
</dbReference>
<evidence type="ECO:0000256" key="2">
    <source>
        <dbReference type="ARBA" id="ARBA00022574"/>
    </source>
</evidence>
<dbReference type="GO" id="GO:0003714">
    <property type="term" value="F:transcription corepressor activity"/>
    <property type="evidence" value="ECO:0000318"/>
    <property type="project" value="GO_Central"/>
</dbReference>
<name>E9G5A7_DAPPU</name>
<dbReference type="InterPro" id="IPR036322">
    <property type="entry name" value="WD40_repeat_dom_sf"/>
</dbReference>
<dbReference type="InterPro" id="IPR015943">
    <property type="entry name" value="WD40/YVTN_repeat-like_dom_sf"/>
</dbReference>
<organism evidence="6 7">
    <name type="scientific">Daphnia pulex</name>
    <name type="common">Water flea</name>
    <dbReference type="NCBI Taxonomy" id="6669"/>
    <lineage>
        <taxon>Eukaryota</taxon>
        <taxon>Metazoa</taxon>
        <taxon>Ecdysozoa</taxon>
        <taxon>Arthropoda</taxon>
        <taxon>Crustacea</taxon>
        <taxon>Branchiopoda</taxon>
        <taxon>Diplostraca</taxon>
        <taxon>Cladocera</taxon>
        <taxon>Anomopoda</taxon>
        <taxon>Daphniidae</taxon>
        <taxon>Daphnia</taxon>
    </lineage>
</organism>
<gene>
    <name evidence="6" type="ORF">DAPPUDRAFT_313796</name>
</gene>
<dbReference type="Proteomes" id="UP000000305">
    <property type="component" value="Unassembled WGS sequence"/>
</dbReference>
<dbReference type="STRING" id="6669.E9G5A7"/>
<evidence type="ECO:0000313" key="6">
    <source>
        <dbReference type="EMBL" id="EFX85666.1"/>
    </source>
</evidence>
<dbReference type="EMBL" id="GL732532">
    <property type="protein sequence ID" value="EFX85666.1"/>
    <property type="molecule type" value="Genomic_DNA"/>
</dbReference>
<comment type="similarity">
    <text evidence="5">Belongs to the WD repeat EBI family.</text>
</comment>
<keyword evidence="4" id="KW-0539">Nucleus</keyword>
<comment type="subcellular location">
    <subcellularLocation>
        <location evidence="1">Nucleus</location>
    </subcellularLocation>
</comment>
<accession>E9G5A7</accession>
<keyword evidence="7" id="KW-1185">Reference proteome</keyword>
<dbReference type="InterPro" id="IPR001680">
    <property type="entry name" value="WD40_rpt"/>
</dbReference>
<dbReference type="PhylomeDB" id="E9G5A7"/>
<dbReference type="AlphaFoldDB" id="E9G5A7"/>
<dbReference type="GO" id="GO:0000118">
    <property type="term" value="C:histone deacetylase complex"/>
    <property type="evidence" value="ECO:0000318"/>
    <property type="project" value="GO_Central"/>
</dbReference>
<dbReference type="KEGG" id="dpx:DAPPUDRAFT_313796"/>
<dbReference type="Pfam" id="PF00400">
    <property type="entry name" value="WD40"/>
    <property type="match status" value="1"/>
</dbReference>
<keyword evidence="3" id="KW-0677">Repeat</keyword>
<dbReference type="PANTHER" id="PTHR22846">
    <property type="entry name" value="WD40 REPEAT PROTEIN"/>
    <property type="match status" value="1"/>
</dbReference>
<proteinExistence type="inferred from homology"/>
<keyword evidence="2" id="KW-0853">WD repeat</keyword>
<evidence type="ECO:0000313" key="7">
    <source>
        <dbReference type="Proteomes" id="UP000000305"/>
    </source>
</evidence>
<evidence type="ECO:0000256" key="5">
    <source>
        <dbReference type="ARBA" id="ARBA00025741"/>
    </source>
</evidence>
<dbReference type="HOGENOM" id="CLU_049792_0_0_1"/>
<dbReference type="SMART" id="SM00320">
    <property type="entry name" value="WD40"/>
    <property type="match status" value="4"/>
</dbReference>
<dbReference type="GO" id="GO:0006357">
    <property type="term" value="P:regulation of transcription by RNA polymerase II"/>
    <property type="evidence" value="ECO:0000318"/>
    <property type="project" value="GO_Central"/>
</dbReference>
<evidence type="ECO:0000256" key="1">
    <source>
        <dbReference type="ARBA" id="ARBA00004123"/>
    </source>
</evidence>
<dbReference type="PANTHER" id="PTHR22846:SF2">
    <property type="entry name" value="F-BOX-LIKE_WD REPEAT-CONTAINING PROTEIN EBI"/>
    <property type="match status" value="1"/>
</dbReference>
<dbReference type="InParanoid" id="E9G5A7"/>
<reference evidence="6 7" key="1">
    <citation type="journal article" date="2011" name="Science">
        <title>The ecoresponsive genome of Daphnia pulex.</title>
        <authorList>
            <person name="Colbourne J.K."/>
            <person name="Pfrender M.E."/>
            <person name="Gilbert D."/>
            <person name="Thomas W.K."/>
            <person name="Tucker A."/>
            <person name="Oakley T.H."/>
            <person name="Tokishita S."/>
            <person name="Aerts A."/>
            <person name="Arnold G.J."/>
            <person name="Basu M.K."/>
            <person name="Bauer D.J."/>
            <person name="Caceres C.E."/>
            <person name="Carmel L."/>
            <person name="Casola C."/>
            <person name="Choi J.H."/>
            <person name="Detter J.C."/>
            <person name="Dong Q."/>
            <person name="Dusheyko S."/>
            <person name="Eads B.D."/>
            <person name="Frohlich T."/>
            <person name="Geiler-Samerotte K.A."/>
            <person name="Gerlach D."/>
            <person name="Hatcher P."/>
            <person name="Jogdeo S."/>
            <person name="Krijgsveld J."/>
            <person name="Kriventseva E.V."/>
            <person name="Kultz D."/>
            <person name="Laforsch C."/>
            <person name="Lindquist E."/>
            <person name="Lopez J."/>
            <person name="Manak J.R."/>
            <person name="Muller J."/>
            <person name="Pangilinan J."/>
            <person name="Patwardhan R.P."/>
            <person name="Pitluck S."/>
            <person name="Pritham E.J."/>
            <person name="Rechtsteiner A."/>
            <person name="Rho M."/>
            <person name="Rogozin I.B."/>
            <person name="Sakarya O."/>
            <person name="Salamov A."/>
            <person name="Schaack S."/>
            <person name="Shapiro H."/>
            <person name="Shiga Y."/>
            <person name="Skalitzky C."/>
            <person name="Smith Z."/>
            <person name="Souvorov A."/>
            <person name="Sung W."/>
            <person name="Tang Z."/>
            <person name="Tsuchiya D."/>
            <person name="Tu H."/>
            <person name="Vos H."/>
            <person name="Wang M."/>
            <person name="Wolf Y.I."/>
            <person name="Yamagata H."/>
            <person name="Yamada T."/>
            <person name="Ye Y."/>
            <person name="Shaw J.R."/>
            <person name="Andrews J."/>
            <person name="Crease T.J."/>
            <person name="Tang H."/>
            <person name="Lucas S.M."/>
            <person name="Robertson H.M."/>
            <person name="Bork P."/>
            <person name="Koonin E.V."/>
            <person name="Zdobnov E.M."/>
            <person name="Grigoriev I.V."/>
            <person name="Lynch M."/>
            <person name="Boore J.L."/>
        </authorList>
    </citation>
    <scope>NUCLEOTIDE SEQUENCE [LARGE SCALE GENOMIC DNA]</scope>
</reference>
<dbReference type="SUPFAM" id="SSF50978">
    <property type="entry name" value="WD40 repeat-like"/>
    <property type="match status" value="1"/>
</dbReference>
<evidence type="ECO:0000256" key="4">
    <source>
        <dbReference type="ARBA" id="ARBA00023242"/>
    </source>
</evidence>
<protein>
    <submittedName>
        <fullName evidence="6">Uncharacterized protein</fullName>
    </submittedName>
</protein>
<dbReference type="OrthoDB" id="10263272at2759"/>
<dbReference type="Gene3D" id="2.130.10.10">
    <property type="entry name" value="YVTN repeat-like/Quinoprotein amine dehydrogenase"/>
    <property type="match status" value="1"/>
</dbReference>
<sequence>MSVEFVISPKSLDDSALLVSNCAFHPHEPVLACAVQGGPVRLYQQPDAVGSIVPLSKWKETVFNPVSTQYPVSDASCLQWDSALVWDADKKPSPLVQRFTDADRIDDVFWISATRLAFYSRDQTDGIIRICQIGRENPIMALVHGNSINSVRWNGQVNLLASVSSFVTKGMGHVMLQIWSPDQNDPIKTLIQKQSEVRCIDWLTRENGADQPLLVVGGCADGSTIVWNLNDKGNSHKRLDDGHYAAITDLCFSPNRRWLASIDRDGQLIVRLAEDWRKVYETKTVASNCQRALSWSGSSDKLAIVNARYQVFLVEIIHRSTLDPKQSST</sequence>
<dbReference type="InterPro" id="IPR045183">
    <property type="entry name" value="Ebi-like"/>
</dbReference>